<dbReference type="EMBL" id="JBHLXP010000001">
    <property type="protein sequence ID" value="MFC0048206.1"/>
    <property type="molecule type" value="Genomic_DNA"/>
</dbReference>
<evidence type="ECO:0000313" key="3">
    <source>
        <dbReference type="EMBL" id="MFC0048206.1"/>
    </source>
</evidence>
<keyword evidence="4" id="KW-1185">Reference proteome</keyword>
<feature type="domain" description="Bacterial repeat" evidence="2">
    <location>
        <begin position="224"/>
        <end position="274"/>
    </location>
</feature>
<evidence type="ECO:0000256" key="1">
    <source>
        <dbReference type="SAM" id="SignalP"/>
    </source>
</evidence>
<evidence type="ECO:0000259" key="2">
    <source>
        <dbReference type="Pfam" id="PF18998"/>
    </source>
</evidence>
<name>A0ABV6BBF1_9GAMM</name>
<keyword evidence="1" id="KW-0732">Signal</keyword>
<dbReference type="Proteomes" id="UP001589813">
    <property type="component" value="Unassembled WGS sequence"/>
</dbReference>
<organism evidence="3 4">
    <name type="scientific">Rheinheimera tilapiae</name>
    <dbReference type="NCBI Taxonomy" id="875043"/>
    <lineage>
        <taxon>Bacteria</taxon>
        <taxon>Pseudomonadati</taxon>
        <taxon>Pseudomonadota</taxon>
        <taxon>Gammaproteobacteria</taxon>
        <taxon>Chromatiales</taxon>
        <taxon>Chromatiaceae</taxon>
        <taxon>Rheinheimera</taxon>
    </lineage>
</organism>
<comment type="caution">
    <text evidence="3">The sequence shown here is derived from an EMBL/GenBank/DDBJ whole genome shotgun (WGS) entry which is preliminary data.</text>
</comment>
<dbReference type="Pfam" id="PF18998">
    <property type="entry name" value="Flg_new_2"/>
    <property type="match status" value="2"/>
</dbReference>
<evidence type="ECO:0000313" key="4">
    <source>
        <dbReference type="Proteomes" id="UP001589813"/>
    </source>
</evidence>
<dbReference type="PROSITE" id="PS51257">
    <property type="entry name" value="PROKAR_LIPOPROTEIN"/>
    <property type="match status" value="1"/>
</dbReference>
<dbReference type="RefSeq" id="WP_377242169.1">
    <property type="nucleotide sequence ID" value="NZ_JBHLXP010000001.1"/>
</dbReference>
<dbReference type="InterPro" id="IPR044060">
    <property type="entry name" value="Bacterial_rp_domain"/>
</dbReference>
<feature type="signal peptide" evidence="1">
    <location>
        <begin position="1"/>
        <end position="19"/>
    </location>
</feature>
<feature type="chain" id="PRO_5045769284" description="Bacterial repeat domain-containing protein" evidence="1">
    <location>
        <begin position="20"/>
        <end position="987"/>
    </location>
</feature>
<gene>
    <name evidence="3" type="ORF">ACFFJP_07865</name>
</gene>
<proteinExistence type="predicted"/>
<protein>
    <recommendedName>
        <fullName evidence="2">Bacterial repeat domain-containing protein</fullName>
    </recommendedName>
</protein>
<sequence length="987" mass="107132">MKKLWLLLLVTGLIGCGSGGGDSSAPAPTPVVTSKIVQVTVNGTGQVKLSDGQVCQQSCNLTVNNSNIELTPVAAEASQFDSWQQDCSGTGSCRLDLTTLSTAKVVASFVPRHVSLRLTSQPGGSIDYTAGTQAGSCTNACSITAPYGATVVLQAKASTYSDFTGWQNICSATATSPRCEFVAKEETNIVAIFATQQVELRILVSGPGEVSSAALSTPCRTDCTYKVNAGTQVELKASADAGQRFSGFSEPCVATTPCTVTMDTKRTVTAGFVADEPPADGNFIILTNPTDQKLTNYPLQFARPFVAGEIAQAPQLKLAEQLLPTQADIKQRYPDGSVRHAIISVLIPEIAANSTLRLQLVNQAVSTNQTGLSQAQMLADAFDFDAQIKAVFADNQTQQRSARELLSKGKFSYWVQGPIATTVLIADHSEERTGDFGADAHRSVRPLFYATFWPALNKVQVRFVGEVSNTQALQDQSYDLTLLGGAKAPQVLYQQTELPHLAMTRWTRQFWLGAQVPVVSLNHQLGYLSKTRLLPNFDLKRKVPETTMATQFSNWQKAAKDLYNIGFWQKAMPAAGGRQDLGLYPSWTVRWLYTGDWRMAEIALRQAELSGAWPIHLREGGSGRTFDEARQVSGLGRILSINPGGRPTLWFKSDRLTWPETAAADRIQAVSPLASNSWVPDVAHHPDLASAQYLLSGDYYFLEQSWFSAAYTTMNNNAGAAGSTLGRGPTGSEGALYSGEARAQGWALRSRVHAASISPDNSPERAYLELLTVKALEIWEGLYDVANPAAKYPELRSFARSKIGPKEFPYAAGAPSPLGQWGHSDQKATNFSDGYYDYSKAAGGASPWMAHLVILALGRAEELGYPAGPMKGFVGRMLTGPATTEGFPLELLSAYRQPSIRQPDGLWFTNWLQVQDAYLTTYRAEEIARYATGATIDAEFGYNAIVLATSAYLTDLPGGPEVQKFYSERWGNLVELDRSPKWALKPR</sequence>
<accession>A0ABV6BBF1</accession>
<reference evidence="3 4" key="1">
    <citation type="submission" date="2024-09" db="EMBL/GenBank/DDBJ databases">
        <authorList>
            <person name="Sun Q."/>
            <person name="Mori K."/>
        </authorList>
    </citation>
    <scope>NUCLEOTIDE SEQUENCE [LARGE SCALE GENOMIC DNA]</scope>
    <source>
        <strain evidence="3 4">KCTC 23315</strain>
    </source>
</reference>
<feature type="domain" description="Bacterial repeat" evidence="2">
    <location>
        <begin position="51"/>
        <end position="107"/>
    </location>
</feature>